<dbReference type="InterPro" id="IPR050661">
    <property type="entry name" value="BglG_antiterminators"/>
</dbReference>
<feature type="domain" description="PRD" evidence="4">
    <location>
        <begin position="170"/>
        <end position="277"/>
    </location>
</feature>
<reference evidence="7" key="2">
    <citation type="journal article" date="2019" name="Nat. Med.">
        <title>A library of human gut bacterial isolates paired with longitudinal multiomics data enables mechanistic microbiome research.</title>
        <authorList>
            <person name="Poyet M."/>
            <person name="Groussin M."/>
            <person name="Gibbons S.M."/>
            <person name="Avila-Pacheco J."/>
            <person name="Jiang X."/>
            <person name="Kearney S.M."/>
            <person name="Perrotta A.R."/>
            <person name="Berdy B."/>
            <person name="Zhao S."/>
            <person name="Lieberman T.D."/>
            <person name="Swanson P.K."/>
            <person name="Smith M."/>
            <person name="Roesemann S."/>
            <person name="Alexander J.E."/>
            <person name="Rich S.A."/>
            <person name="Livny J."/>
            <person name="Vlamakis H."/>
            <person name="Clish C."/>
            <person name="Bullock K."/>
            <person name="Deik A."/>
            <person name="Scott J."/>
            <person name="Pierce K.A."/>
            <person name="Xavier R.J."/>
            <person name="Alm E.J."/>
        </authorList>
    </citation>
    <scope>NUCLEOTIDE SEQUENCE</scope>
    <source>
        <strain evidence="7">BIOML-A12</strain>
    </source>
</reference>
<dbReference type="Proteomes" id="UP001203972">
    <property type="component" value="Unassembled WGS sequence"/>
</dbReference>
<name>A0A099IDC0_CLOIN</name>
<dbReference type="GO" id="GO:0003723">
    <property type="term" value="F:RNA binding"/>
    <property type="evidence" value="ECO:0007669"/>
    <property type="project" value="InterPro"/>
</dbReference>
<evidence type="ECO:0000313" key="5">
    <source>
        <dbReference type="EMBL" id="KGJ54938.1"/>
    </source>
</evidence>
<dbReference type="Gene3D" id="2.30.24.10">
    <property type="entry name" value="CAT RNA-binding domain"/>
    <property type="match status" value="1"/>
</dbReference>
<dbReference type="Gene3D" id="1.10.1790.10">
    <property type="entry name" value="PRD domain"/>
    <property type="match status" value="2"/>
</dbReference>
<dbReference type="Proteomes" id="UP000604383">
    <property type="component" value="Unassembled WGS sequence"/>
</dbReference>
<keyword evidence="2" id="KW-0805">Transcription regulation</keyword>
<dbReference type="EMBL" id="JQIF01000002">
    <property type="protein sequence ID" value="KGJ54938.1"/>
    <property type="molecule type" value="Genomic_DNA"/>
</dbReference>
<dbReference type="InterPro" id="IPR011608">
    <property type="entry name" value="PRD"/>
</dbReference>
<dbReference type="SMART" id="SM01061">
    <property type="entry name" value="CAT_RBD"/>
    <property type="match status" value="1"/>
</dbReference>
<dbReference type="PROSITE" id="PS51372">
    <property type="entry name" value="PRD_2"/>
    <property type="match status" value="2"/>
</dbReference>
<dbReference type="PANTHER" id="PTHR30185">
    <property type="entry name" value="CRYPTIC BETA-GLUCOSIDE BGL OPERON ANTITERMINATOR"/>
    <property type="match status" value="1"/>
</dbReference>
<proteinExistence type="predicted"/>
<evidence type="ECO:0000313" key="6">
    <source>
        <dbReference type="EMBL" id="MCR0234003.1"/>
    </source>
</evidence>
<evidence type="ECO:0000259" key="4">
    <source>
        <dbReference type="PROSITE" id="PS51372"/>
    </source>
</evidence>
<dbReference type="EMBL" id="JAKTMA010000026">
    <property type="protein sequence ID" value="MCR0234003.1"/>
    <property type="molecule type" value="Genomic_DNA"/>
</dbReference>
<keyword evidence="3" id="KW-0804">Transcription</keyword>
<dbReference type="EMBL" id="WWTN01000028">
    <property type="protein sequence ID" value="MZH57003.1"/>
    <property type="molecule type" value="Genomic_DNA"/>
</dbReference>
<dbReference type="PANTHER" id="PTHR30185:SF18">
    <property type="entry name" value="TRANSCRIPTIONAL REGULATOR MTLR"/>
    <property type="match status" value="1"/>
</dbReference>
<evidence type="ECO:0000256" key="3">
    <source>
        <dbReference type="ARBA" id="ARBA00023163"/>
    </source>
</evidence>
<evidence type="ECO:0000313" key="7">
    <source>
        <dbReference type="EMBL" id="MZH57003.1"/>
    </source>
</evidence>
<comment type="caution">
    <text evidence="5">The sequence shown here is derived from an EMBL/GenBank/DDBJ whole genome shotgun (WGS) entry which is preliminary data.</text>
</comment>
<sequence length="284" mass="32214">MYTVVKTLNNNSVLVQDASGVSMIFLGKGIGFGKKNGDSITLGAGVELYRFTETNDHGDAMEIIQEVNPIFIEVAGRILQLAQARFHEVDKNILLPLADHIAFSIERMKANMDISNPFASEIALLYREEYEVALQGKAIIEEMCGYTINEGEIGYITLHVHSARGEDKVSEAMQTAVIIRDSIEEVERDYGISIDTNSMSYTRLMNHMKFLMLRLQSDEELQMDVGDYVSKQFPYAYKTAQKICEELRKVYHKDIPETEIGYLALHIERVRTSEMKKLKERIAG</sequence>
<evidence type="ECO:0000313" key="8">
    <source>
        <dbReference type="Proteomes" id="UP000030008"/>
    </source>
</evidence>
<evidence type="ECO:0000256" key="1">
    <source>
        <dbReference type="ARBA" id="ARBA00022737"/>
    </source>
</evidence>
<dbReference type="Pfam" id="PF00874">
    <property type="entry name" value="PRD"/>
    <property type="match status" value="2"/>
</dbReference>
<reference evidence="6" key="3">
    <citation type="journal article" date="2022" name="Clin. Infect. Dis.">
        <title>Association between Clostridium innocuum and antibiotic-associated diarrhea in adults and children: A cross-sectional study and comparative genomics analysis.</title>
        <authorList>
            <person name="Cherny K.E."/>
            <person name="Muscat E.B."/>
            <person name="Balaji A."/>
            <person name="Mukherjee J."/>
            <person name="Ozer E.A."/>
            <person name="Angarone M.P."/>
            <person name="Hauser A.R."/>
            <person name="Sichel J.S."/>
            <person name="Amponsah E."/>
            <person name="Kociolek L.K."/>
        </authorList>
    </citation>
    <scope>NUCLEOTIDE SEQUENCE</scope>
    <source>
        <strain evidence="6">NU1-AC-029v</strain>
    </source>
</reference>
<dbReference type="Proteomes" id="UP000030008">
    <property type="component" value="Unassembled WGS sequence"/>
</dbReference>
<dbReference type="InterPro" id="IPR036634">
    <property type="entry name" value="PRD_sf"/>
</dbReference>
<dbReference type="SUPFAM" id="SSF50151">
    <property type="entry name" value="SacY-like RNA-binding domain"/>
    <property type="match status" value="1"/>
</dbReference>
<accession>A0A099IDC0</accession>
<dbReference type="Pfam" id="PF03123">
    <property type="entry name" value="CAT_RBD"/>
    <property type="match status" value="1"/>
</dbReference>
<protein>
    <submittedName>
        <fullName evidence="6">PRD domain-containing protein</fullName>
    </submittedName>
    <submittedName>
        <fullName evidence="5">Permease</fullName>
    </submittedName>
</protein>
<organism evidence="5 8">
    <name type="scientific">Clostridium innocuum</name>
    <dbReference type="NCBI Taxonomy" id="1522"/>
    <lineage>
        <taxon>Bacteria</taxon>
        <taxon>Bacillati</taxon>
        <taxon>Bacillota</taxon>
        <taxon>Clostridia</taxon>
        <taxon>Eubacteriales</taxon>
        <taxon>Clostridiaceae</taxon>
        <taxon>Clostridium</taxon>
    </lineage>
</organism>
<dbReference type="InterPro" id="IPR036650">
    <property type="entry name" value="CAT_RNA-bd_dom_sf"/>
</dbReference>
<reference evidence="5 8" key="1">
    <citation type="submission" date="2014-08" db="EMBL/GenBank/DDBJ databases">
        <title>Clostridium innocuum, an unnegligible vancomycin-resistant pathogen causing extra-intestinal infections.</title>
        <authorList>
            <person name="Feng Y."/>
            <person name="Chiu C.-H."/>
        </authorList>
    </citation>
    <scope>NUCLEOTIDE SEQUENCE [LARGE SCALE GENOMIC DNA]</scope>
    <source>
        <strain evidence="5 8">AN88</strain>
    </source>
</reference>
<dbReference type="RefSeq" id="WP_008817512.1">
    <property type="nucleotide sequence ID" value="NZ_AP025565.1"/>
</dbReference>
<feature type="domain" description="PRD" evidence="4">
    <location>
        <begin position="66"/>
        <end position="169"/>
    </location>
</feature>
<dbReference type="AlphaFoldDB" id="A0A099IDC0"/>
<keyword evidence="1" id="KW-0677">Repeat</keyword>
<dbReference type="InterPro" id="IPR004341">
    <property type="entry name" value="CAT_RNA-bd_dom"/>
</dbReference>
<dbReference type="GO" id="GO:0006355">
    <property type="term" value="P:regulation of DNA-templated transcription"/>
    <property type="evidence" value="ECO:0007669"/>
    <property type="project" value="InterPro"/>
</dbReference>
<evidence type="ECO:0000256" key="2">
    <source>
        <dbReference type="ARBA" id="ARBA00023015"/>
    </source>
</evidence>
<dbReference type="SUPFAM" id="SSF63520">
    <property type="entry name" value="PTS-regulatory domain, PRD"/>
    <property type="match status" value="2"/>
</dbReference>
<gene>
    <name evidence="5" type="ORF">CIAN88_00610</name>
    <name evidence="7" type="ORF">GT664_14930</name>
    <name evidence="6" type="ORF">MKC95_14610</name>
</gene>